<dbReference type="InterPro" id="IPR001272">
    <property type="entry name" value="PEP_carboxykinase_ATP"/>
</dbReference>
<dbReference type="GO" id="GO:0005524">
    <property type="term" value="F:ATP binding"/>
    <property type="evidence" value="ECO:0007669"/>
    <property type="project" value="UniProtKB-UniRule"/>
</dbReference>
<organism evidence="11 12">
    <name type="scientific">Cellulophaga baltica</name>
    <dbReference type="NCBI Taxonomy" id="76594"/>
    <lineage>
        <taxon>Bacteria</taxon>
        <taxon>Pseudomonadati</taxon>
        <taxon>Bacteroidota</taxon>
        <taxon>Flavobacteriia</taxon>
        <taxon>Flavobacteriales</taxon>
        <taxon>Flavobacteriaceae</taxon>
        <taxon>Cellulophaga</taxon>
    </lineage>
</organism>
<keyword evidence="11" id="KW-0418">Kinase</keyword>
<evidence type="ECO:0000256" key="7">
    <source>
        <dbReference type="ARBA" id="ARBA00022840"/>
    </source>
</evidence>
<feature type="binding site" evidence="10">
    <location>
        <position position="218"/>
    </location>
    <ligand>
        <name>ATP</name>
        <dbReference type="ChEBI" id="CHEBI:30616"/>
    </ligand>
</feature>
<dbReference type="RefSeq" id="WP_074538339.1">
    <property type="nucleotide sequence ID" value="NZ_FNBD01000005.1"/>
</dbReference>
<feature type="binding site" evidence="10">
    <location>
        <position position="198"/>
    </location>
    <ligand>
        <name>substrate</name>
    </ligand>
</feature>
<evidence type="ECO:0000256" key="1">
    <source>
        <dbReference type="ARBA" id="ARBA00004742"/>
    </source>
</evidence>
<keyword evidence="10" id="KW-0464">Manganese</keyword>
<keyword evidence="10" id="KW-0479">Metal-binding</keyword>
<dbReference type="InterPro" id="IPR008210">
    <property type="entry name" value="PEP_carboxykinase_N"/>
</dbReference>
<dbReference type="GO" id="GO:0004612">
    <property type="term" value="F:phosphoenolpyruvate carboxykinase (ATP) activity"/>
    <property type="evidence" value="ECO:0007669"/>
    <property type="project" value="UniProtKB-UniRule"/>
</dbReference>
<keyword evidence="11" id="KW-0808">Transferase</keyword>
<dbReference type="Gene3D" id="3.90.228.20">
    <property type="match status" value="1"/>
</dbReference>
<evidence type="ECO:0000256" key="8">
    <source>
        <dbReference type="ARBA" id="ARBA00023239"/>
    </source>
</evidence>
<evidence type="ECO:0000256" key="3">
    <source>
        <dbReference type="ARBA" id="ARBA00012363"/>
    </source>
</evidence>
<dbReference type="SUPFAM" id="SSF53795">
    <property type="entry name" value="PEP carboxykinase-like"/>
    <property type="match status" value="1"/>
</dbReference>
<keyword evidence="4 10" id="KW-0312">Gluconeogenesis</keyword>
<evidence type="ECO:0000256" key="10">
    <source>
        <dbReference type="HAMAP-Rule" id="MF_00453"/>
    </source>
</evidence>
<comment type="pathway">
    <text evidence="1 10">Carbohydrate biosynthesis; gluconeogenesis.</text>
</comment>
<protein>
    <recommendedName>
        <fullName evidence="3 10">Phosphoenolpyruvate carboxykinase (ATP)</fullName>
        <shortName evidence="10">PCK</shortName>
        <shortName evidence="10">PEP carboxykinase</shortName>
        <shortName evidence="10">PEPCK</shortName>
        <ecNumber evidence="3 10">4.1.1.49</ecNumber>
    </recommendedName>
</protein>
<feature type="binding site" evidence="10">
    <location>
        <position position="218"/>
    </location>
    <ligand>
        <name>Mn(2+)</name>
        <dbReference type="ChEBI" id="CHEBI:29035"/>
    </ligand>
</feature>
<gene>
    <name evidence="10" type="primary">pckA</name>
    <name evidence="11" type="ORF">SAMN04487992_105218</name>
</gene>
<comment type="subcellular location">
    <subcellularLocation>
        <location evidence="10">Cytoplasm</location>
    </subcellularLocation>
</comment>
<dbReference type="EMBL" id="FNBD01000005">
    <property type="protein sequence ID" value="SDE94379.1"/>
    <property type="molecule type" value="Genomic_DNA"/>
</dbReference>
<keyword evidence="7 10" id="KW-0067">ATP-binding</keyword>
<dbReference type="Proteomes" id="UP000182114">
    <property type="component" value="Unassembled WGS sequence"/>
</dbReference>
<dbReference type="GO" id="GO:0016301">
    <property type="term" value="F:kinase activity"/>
    <property type="evidence" value="ECO:0007669"/>
    <property type="project" value="UniProtKB-KW"/>
</dbReference>
<dbReference type="HAMAP" id="MF_00453">
    <property type="entry name" value="PEPCK_ATP"/>
    <property type="match status" value="1"/>
</dbReference>
<feature type="binding site" evidence="10">
    <location>
        <position position="320"/>
    </location>
    <ligand>
        <name>substrate</name>
    </ligand>
</feature>
<name>A0A1G7H2L4_9FLAO</name>
<dbReference type="NCBIfam" id="NF006821">
    <property type="entry name" value="PRK09344.1-3"/>
    <property type="match status" value="1"/>
</dbReference>
<keyword evidence="11" id="KW-0670">Pyruvate</keyword>
<comment type="similarity">
    <text evidence="2 10">Belongs to the phosphoenolpyruvate carboxykinase (ATP) family.</text>
</comment>
<feature type="binding site" evidence="10">
    <location>
        <position position="57"/>
    </location>
    <ligand>
        <name>substrate</name>
    </ligand>
</feature>
<comment type="function">
    <text evidence="10">Involved in the gluconeogenesis. Catalyzes the conversion of oxaloacetate (OAA) to phosphoenolpyruvate (PEP) through direct phosphoryl transfer between the nucleoside triphosphate and OAA.</text>
</comment>
<evidence type="ECO:0000256" key="6">
    <source>
        <dbReference type="ARBA" id="ARBA00022793"/>
    </source>
</evidence>
<evidence type="ECO:0000256" key="2">
    <source>
        <dbReference type="ARBA" id="ARBA00006052"/>
    </source>
</evidence>
<feature type="binding site" evidence="10">
    <location>
        <position position="445"/>
    </location>
    <ligand>
        <name>ATP</name>
        <dbReference type="ChEBI" id="CHEBI:30616"/>
    </ligand>
</feature>
<feature type="binding site" evidence="10">
    <location>
        <position position="255"/>
    </location>
    <ligand>
        <name>Mn(2+)</name>
        <dbReference type="ChEBI" id="CHEBI:29035"/>
    </ligand>
</feature>
<dbReference type="Pfam" id="PF01293">
    <property type="entry name" value="PEPCK_ATP"/>
    <property type="match status" value="1"/>
</dbReference>
<dbReference type="NCBIfam" id="NF006820">
    <property type="entry name" value="PRK09344.1-2"/>
    <property type="match status" value="1"/>
</dbReference>
<feature type="binding site" evidence="10">
    <location>
        <position position="284"/>
    </location>
    <ligand>
        <name>ATP</name>
        <dbReference type="ChEBI" id="CHEBI:30616"/>
    </ligand>
</feature>
<keyword evidence="12" id="KW-1185">Reference proteome</keyword>
<feature type="binding site" evidence="10">
    <location>
        <position position="192"/>
    </location>
    <ligand>
        <name>substrate</name>
    </ligand>
</feature>
<dbReference type="Gene3D" id="2.170.8.10">
    <property type="entry name" value="Phosphoenolpyruvate Carboxykinase, domain 2"/>
    <property type="match status" value="1"/>
</dbReference>
<dbReference type="PANTHER" id="PTHR30031">
    <property type="entry name" value="PHOSPHOENOLPYRUVATE CARBOXYKINASE ATP"/>
    <property type="match status" value="1"/>
</dbReference>
<dbReference type="NCBIfam" id="TIGR00224">
    <property type="entry name" value="pckA"/>
    <property type="match status" value="1"/>
</dbReference>
<feature type="binding site" evidence="10">
    <location>
        <position position="198"/>
    </location>
    <ligand>
        <name>Mn(2+)</name>
        <dbReference type="ChEBI" id="CHEBI:29035"/>
    </ligand>
</feature>
<evidence type="ECO:0000256" key="5">
    <source>
        <dbReference type="ARBA" id="ARBA00022741"/>
    </source>
</evidence>
<feature type="binding site" evidence="10">
    <location>
        <position position="198"/>
    </location>
    <ligand>
        <name>ATP</name>
        <dbReference type="ChEBI" id="CHEBI:30616"/>
    </ligand>
</feature>
<dbReference type="SUPFAM" id="SSF68923">
    <property type="entry name" value="PEP carboxykinase N-terminal domain"/>
    <property type="match status" value="1"/>
</dbReference>
<keyword evidence="5 10" id="KW-0547">Nucleotide-binding</keyword>
<dbReference type="PANTHER" id="PTHR30031:SF0">
    <property type="entry name" value="PHOSPHOENOLPYRUVATE CARBOXYKINASE (ATP)"/>
    <property type="match status" value="1"/>
</dbReference>
<dbReference type="CDD" id="cd00484">
    <property type="entry name" value="PEPCK_ATP"/>
    <property type="match status" value="1"/>
</dbReference>
<comment type="caution">
    <text evidence="10">Lacks conserved residue(s) required for the propagation of feature annotation.</text>
</comment>
<dbReference type="GO" id="GO:0006094">
    <property type="term" value="P:gluconeogenesis"/>
    <property type="evidence" value="ECO:0007669"/>
    <property type="project" value="UniProtKB-UniRule"/>
</dbReference>
<proteinExistence type="inferred from homology"/>
<feature type="binding site" evidence="10">
    <location>
        <begin position="234"/>
        <end position="242"/>
    </location>
    <ligand>
        <name>ATP</name>
        <dbReference type="ChEBI" id="CHEBI:30616"/>
    </ligand>
</feature>
<reference evidence="12" key="1">
    <citation type="submission" date="2016-10" db="EMBL/GenBank/DDBJ databases">
        <authorList>
            <person name="Varghese N."/>
            <person name="Submissions S."/>
        </authorList>
    </citation>
    <scope>NUCLEOTIDE SEQUENCE [LARGE SCALE GENOMIC DNA]</scope>
    <source>
        <strain evidence="12">DSM 24729</strain>
    </source>
</reference>
<dbReference type="eggNOG" id="COG1866">
    <property type="taxonomic scope" value="Bacteria"/>
</dbReference>
<dbReference type="AlphaFoldDB" id="A0A1G7H2L4"/>
<accession>A0A1G7H2L4</accession>
<evidence type="ECO:0000313" key="11">
    <source>
        <dbReference type="EMBL" id="SDE94379.1"/>
    </source>
</evidence>
<keyword evidence="10" id="KW-0963">Cytoplasm</keyword>
<dbReference type="GO" id="GO:0005829">
    <property type="term" value="C:cytosol"/>
    <property type="evidence" value="ECO:0007669"/>
    <property type="project" value="TreeGrafter"/>
</dbReference>
<dbReference type="Gene3D" id="3.40.449.10">
    <property type="entry name" value="Phosphoenolpyruvate Carboxykinase, domain 1"/>
    <property type="match status" value="1"/>
</dbReference>
<keyword evidence="8 10" id="KW-0456">Lyase</keyword>
<comment type="cofactor">
    <cofactor evidence="10">
        <name>Mn(2+)</name>
        <dbReference type="ChEBI" id="CHEBI:29035"/>
    </cofactor>
    <text evidence="10">Binds 1 Mn(2+) ion per subunit.</text>
</comment>
<dbReference type="PIRSF" id="PIRSF006294">
    <property type="entry name" value="PEP_crbxkin"/>
    <property type="match status" value="1"/>
</dbReference>
<dbReference type="InterPro" id="IPR013035">
    <property type="entry name" value="PEP_carboxykinase_C"/>
</dbReference>
<dbReference type="GO" id="GO:0046872">
    <property type="term" value="F:metal ion binding"/>
    <property type="evidence" value="ECO:0007669"/>
    <property type="project" value="UniProtKB-KW"/>
</dbReference>
<comment type="catalytic activity">
    <reaction evidence="9 10">
        <text>oxaloacetate + ATP = phosphoenolpyruvate + ADP + CO2</text>
        <dbReference type="Rhea" id="RHEA:18617"/>
        <dbReference type="ChEBI" id="CHEBI:16452"/>
        <dbReference type="ChEBI" id="CHEBI:16526"/>
        <dbReference type="ChEBI" id="CHEBI:30616"/>
        <dbReference type="ChEBI" id="CHEBI:58702"/>
        <dbReference type="ChEBI" id="CHEBI:456216"/>
        <dbReference type="EC" id="4.1.1.49"/>
    </reaction>
</comment>
<dbReference type="EC" id="4.1.1.49" evidence="3 10"/>
<evidence type="ECO:0000256" key="9">
    <source>
        <dbReference type="ARBA" id="ARBA00047371"/>
    </source>
</evidence>
<evidence type="ECO:0000256" key="4">
    <source>
        <dbReference type="ARBA" id="ARBA00022432"/>
    </source>
</evidence>
<feature type="binding site" evidence="10">
    <location>
        <position position="320"/>
    </location>
    <ligand>
        <name>ATP</name>
        <dbReference type="ChEBI" id="CHEBI:30616"/>
    </ligand>
</feature>
<dbReference type="UniPathway" id="UPA00138"/>
<keyword evidence="6 10" id="KW-0210">Decarboxylase</keyword>
<sequence>MDKIAKTISLIKYGITSENVHYQLSPDDLHKSTLEKGMGKEASSGALAVNTGEFTGRSPMDRFIVKDEITDEKVWWGNVNIPFEPAAFDALYGKVINYLNEKEIYVRDSYACADEDYKLNIRVINEYPWSNMFASNMFLRPTEKELVNFDPEWTVVNAPGFMADAEIDGTRQHNFAILNFTRKIALIGGTGYTGEIKKGIFSALNFILPVYKNTLPMHCSSNVGKDGDTAIFFGLSGTGKTTLSADPNRKLIGDDEHGWTKENTIFNFEGGCYAKVINLSAKNEPEIFGAIKKGALLENVVMNSEGVVDFEDISITQNTRVSYPINHIENIQVPSIGKNPKNIFFLTADAFGVLPPISKLTPSQAAYHFISGYTAKVAGTEAGVVEPTPNFSACFGAPFMPLHPTKYAEMLSKKMKDAGVNVWLVNTGWTGGPYGIGTRMKLKYTRAMITAALNGDLGLYSYDKYHIHSVFGVAQPRECPGVPTEVLSPRTTWDDDQKYYTTAFKLANAFRENFKKFESYANEEIRRGGPQRYGF</sequence>
<evidence type="ECO:0000313" key="12">
    <source>
        <dbReference type="Proteomes" id="UP000182114"/>
    </source>
</evidence>